<dbReference type="PANTHER" id="PTHR12110:SF41">
    <property type="entry name" value="INOSOSE DEHYDRATASE"/>
    <property type="match status" value="1"/>
</dbReference>
<dbReference type="InterPro" id="IPR050312">
    <property type="entry name" value="IolE/XylAMocC-like"/>
</dbReference>
<dbReference type="EMBL" id="CP016094">
    <property type="protein sequence ID" value="AOS45170.1"/>
    <property type="molecule type" value="Genomic_DNA"/>
</dbReference>
<feature type="domain" description="Xylose isomerase-like TIM barrel" evidence="2">
    <location>
        <begin position="50"/>
        <end position="271"/>
    </location>
</feature>
<evidence type="ECO:0000256" key="1">
    <source>
        <dbReference type="SAM" id="SignalP"/>
    </source>
</evidence>
<reference evidence="3 4" key="1">
    <citation type="submission" date="2016-06" db="EMBL/GenBank/DDBJ databases">
        <title>Three novel species with peptidoglycan cell walls form the new genus Lacunisphaera gen. nov. in the family Opitutaceae of the verrucomicrobial subdivision 4.</title>
        <authorList>
            <person name="Rast P."/>
            <person name="Gloeckner I."/>
            <person name="Jogler M."/>
            <person name="Boedeker C."/>
            <person name="Jeske O."/>
            <person name="Wiegand S."/>
            <person name="Reinhardt R."/>
            <person name="Schumann P."/>
            <person name="Rohde M."/>
            <person name="Spring S."/>
            <person name="Gloeckner F.O."/>
            <person name="Jogler C."/>
        </authorList>
    </citation>
    <scope>NUCLEOTIDE SEQUENCE [LARGE SCALE GENOMIC DNA]</scope>
    <source>
        <strain evidence="3 4">IG16b</strain>
    </source>
</reference>
<gene>
    <name evidence="3" type="primary">iolE_2</name>
    <name evidence="3" type="ORF">Verru16b_02246</name>
</gene>
<dbReference type="Gene3D" id="3.20.20.150">
    <property type="entry name" value="Divalent-metal-dependent TIM barrel enzymes"/>
    <property type="match status" value="1"/>
</dbReference>
<feature type="signal peptide" evidence="1">
    <location>
        <begin position="1"/>
        <end position="17"/>
    </location>
</feature>
<dbReference type="KEGG" id="obg:Verru16b_02246"/>
<dbReference type="SUPFAM" id="SSF51658">
    <property type="entry name" value="Xylose isomerase-like"/>
    <property type="match status" value="1"/>
</dbReference>
<dbReference type="InterPro" id="IPR013022">
    <property type="entry name" value="Xyl_isomerase-like_TIM-brl"/>
</dbReference>
<proteinExistence type="predicted"/>
<evidence type="ECO:0000259" key="2">
    <source>
        <dbReference type="Pfam" id="PF01261"/>
    </source>
</evidence>
<keyword evidence="1" id="KW-0732">Signal</keyword>
<dbReference type="GO" id="GO:0050114">
    <property type="term" value="F:myo-inosose-2 dehydratase activity"/>
    <property type="evidence" value="ECO:0007669"/>
    <property type="project" value="UniProtKB-EC"/>
</dbReference>
<dbReference type="AlphaFoldDB" id="A0A1D8AWA0"/>
<dbReference type="Pfam" id="PF01261">
    <property type="entry name" value="AP_endonuc_2"/>
    <property type="match status" value="1"/>
</dbReference>
<dbReference type="RefSeq" id="WP_069962353.1">
    <property type="nucleotide sequence ID" value="NZ_CP016094.1"/>
</dbReference>
<dbReference type="PANTHER" id="PTHR12110">
    <property type="entry name" value="HYDROXYPYRUVATE ISOMERASE"/>
    <property type="match status" value="1"/>
</dbReference>
<keyword evidence="4" id="KW-1185">Reference proteome</keyword>
<sequence length="277" mass="30039">MRSLPLLRLTLILIACAALPFGRAAAPATGPSLGLQTWTCRNMNFDQVVAFAVKHGITRLQLIGSHLDPKGSPAESLRKKAILDQHGLTAYTFGVAGTSKDKEENRKLFEFAKLMGIAVIVVEPKDQAEWDNLEALVKEYDIKLAIHNHGTGTVYGDPATIRQILATRDARIGVCLDVGWITAAGFDAAETFRAYGDRVFDIHFKDKVVETSADGKKVPLDTEIGKGAANYTGLFAEIKKSGWSGVMAIETDSKAFAEDPNRLVSEAKAFFASQTAQ</sequence>
<evidence type="ECO:0000313" key="3">
    <source>
        <dbReference type="EMBL" id="AOS45170.1"/>
    </source>
</evidence>
<dbReference type="STRING" id="1838286.Verru16b_02246"/>
<dbReference type="InterPro" id="IPR036237">
    <property type="entry name" value="Xyl_isomerase-like_sf"/>
</dbReference>
<dbReference type="EC" id="4.2.1.44" evidence="3"/>
<keyword evidence="3" id="KW-0456">Lyase</keyword>
<organism evidence="3 4">
    <name type="scientific">Lacunisphaera limnophila</name>
    <dbReference type="NCBI Taxonomy" id="1838286"/>
    <lineage>
        <taxon>Bacteria</taxon>
        <taxon>Pseudomonadati</taxon>
        <taxon>Verrucomicrobiota</taxon>
        <taxon>Opitutia</taxon>
        <taxon>Opitutales</taxon>
        <taxon>Opitutaceae</taxon>
        <taxon>Lacunisphaera</taxon>
    </lineage>
</organism>
<feature type="chain" id="PRO_5009105274" evidence="1">
    <location>
        <begin position="18"/>
        <end position="277"/>
    </location>
</feature>
<name>A0A1D8AWA0_9BACT</name>
<dbReference type="OrthoDB" id="104997at2"/>
<protein>
    <submittedName>
        <fullName evidence="3">Inosose dehydratase</fullName>
        <ecNumber evidence="3">4.2.1.44</ecNumber>
    </submittedName>
</protein>
<dbReference type="Proteomes" id="UP000095228">
    <property type="component" value="Chromosome"/>
</dbReference>
<evidence type="ECO:0000313" key="4">
    <source>
        <dbReference type="Proteomes" id="UP000095228"/>
    </source>
</evidence>
<accession>A0A1D8AWA0</accession>